<dbReference type="Proteomes" id="UP001165079">
    <property type="component" value="Unassembled WGS sequence"/>
</dbReference>
<evidence type="ECO:0000256" key="5">
    <source>
        <dbReference type="PROSITE-ProRule" id="PRU00335"/>
    </source>
</evidence>
<dbReference type="InterPro" id="IPR023772">
    <property type="entry name" value="DNA-bd_HTH_TetR-type_CS"/>
</dbReference>
<evidence type="ECO:0000256" key="2">
    <source>
        <dbReference type="ARBA" id="ARBA00023015"/>
    </source>
</evidence>
<dbReference type="InterPro" id="IPR050109">
    <property type="entry name" value="HTH-type_TetR-like_transc_reg"/>
</dbReference>
<dbReference type="SUPFAM" id="SSF48498">
    <property type="entry name" value="Tetracyclin repressor-like, C-terminal domain"/>
    <property type="match status" value="1"/>
</dbReference>
<evidence type="ECO:0000313" key="7">
    <source>
        <dbReference type="EMBL" id="GLZ79631.1"/>
    </source>
</evidence>
<accession>A0A9W6SRX2</accession>
<dbReference type="EMBL" id="BSTX01000003">
    <property type="protein sequence ID" value="GLZ79631.1"/>
    <property type="molecule type" value="Genomic_DNA"/>
</dbReference>
<dbReference type="GO" id="GO:0000976">
    <property type="term" value="F:transcription cis-regulatory region binding"/>
    <property type="evidence" value="ECO:0007669"/>
    <property type="project" value="TreeGrafter"/>
</dbReference>
<comment type="caution">
    <text evidence="7">The sequence shown here is derived from an EMBL/GenBank/DDBJ whole genome shotgun (WGS) entry which is preliminary data.</text>
</comment>
<dbReference type="AlphaFoldDB" id="A0A9W6SRX2"/>
<keyword evidence="2" id="KW-0805">Transcription regulation</keyword>
<dbReference type="InterPro" id="IPR039538">
    <property type="entry name" value="BetI_C"/>
</dbReference>
<dbReference type="InterPro" id="IPR001647">
    <property type="entry name" value="HTH_TetR"/>
</dbReference>
<reference evidence="7" key="1">
    <citation type="submission" date="2023-03" db="EMBL/GenBank/DDBJ databases">
        <title>Actinorhabdospora filicis NBRC 111898.</title>
        <authorList>
            <person name="Ichikawa N."/>
            <person name="Sato H."/>
            <person name="Tonouchi N."/>
        </authorList>
    </citation>
    <scope>NUCLEOTIDE SEQUENCE</scope>
    <source>
        <strain evidence="7">NBRC 111898</strain>
    </source>
</reference>
<dbReference type="Gene3D" id="1.10.357.10">
    <property type="entry name" value="Tetracycline Repressor, domain 2"/>
    <property type="match status" value="1"/>
</dbReference>
<evidence type="ECO:0000259" key="6">
    <source>
        <dbReference type="PROSITE" id="PS50977"/>
    </source>
</evidence>
<proteinExistence type="predicted"/>
<feature type="DNA-binding region" description="H-T-H motif" evidence="5">
    <location>
        <begin position="11"/>
        <end position="30"/>
    </location>
</feature>
<dbReference type="PANTHER" id="PTHR30055">
    <property type="entry name" value="HTH-TYPE TRANSCRIPTIONAL REGULATOR RUTR"/>
    <property type="match status" value="1"/>
</dbReference>
<evidence type="ECO:0000256" key="3">
    <source>
        <dbReference type="ARBA" id="ARBA00023125"/>
    </source>
</evidence>
<dbReference type="PROSITE" id="PS01081">
    <property type="entry name" value="HTH_TETR_1"/>
    <property type="match status" value="1"/>
</dbReference>
<dbReference type="InterPro" id="IPR036271">
    <property type="entry name" value="Tet_transcr_reg_TetR-rel_C_sf"/>
</dbReference>
<organism evidence="7 8">
    <name type="scientific">Actinorhabdospora filicis</name>
    <dbReference type="NCBI Taxonomy" id="1785913"/>
    <lineage>
        <taxon>Bacteria</taxon>
        <taxon>Bacillati</taxon>
        <taxon>Actinomycetota</taxon>
        <taxon>Actinomycetes</taxon>
        <taxon>Micromonosporales</taxon>
        <taxon>Micromonosporaceae</taxon>
        <taxon>Actinorhabdospora</taxon>
    </lineage>
</organism>
<keyword evidence="4" id="KW-0804">Transcription</keyword>
<dbReference type="Pfam" id="PF13977">
    <property type="entry name" value="TetR_C_6"/>
    <property type="match status" value="1"/>
</dbReference>
<keyword evidence="3 5" id="KW-0238">DNA-binding</keyword>
<evidence type="ECO:0000256" key="1">
    <source>
        <dbReference type="ARBA" id="ARBA00022491"/>
    </source>
</evidence>
<sequence length="178" mass="18639">MLAARGFGGLSMRTVAAELGASTGLLTHYFPAKRDLVAHALDLLAERAATRERRVAPPGLARLRAVLLDIIPIDDAAVASNRIWVSSWDPALADPVLGADHAARYAASRDKVSGIITEAQELGELPPGDPAQTAAAVMSFALGLVVQALLDPPAFPAERQVALLDAYLAQLISARTAS</sequence>
<feature type="domain" description="HTH tetR-type" evidence="6">
    <location>
        <begin position="1"/>
        <end position="48"/>
    </location>
</feature>
<gene>
    <name evidence="7" type="ORF">Afil01_44380</name>
</gene>
<dbReference type="GO" id="GO:0003700">
    <property type="term" value="F:DNA-binding transcription factor activity"/>
    <property type="evidence" value="ECO:0007669"/>
    <property type="project" value="TreeGrafter"/>
</dbReference>
<dbReference type="SUPFAM" id="SSF46689">
    <property type="entry name" value="Homeodomain-like"/>
    <property type="match status" value="1"/>
</dbReference>
<protein>
    <submittedName>
        <fullName evidence="7">TetR family transcriptional regulator</fullName>
    </submittedName>
</protein>
<evidence type="ECO:0000313" key="8">
    <source>
        <dbReference type="Proteomes" id="UP001165079"/>
    </source>
</evidence>
<dbReference type="PROSITE" id="PS50977">
    <property type="entry name" value="HTH_TETR_2"/>
    <property type="match status" value="1"/>
</dbReference>
<evidence type="ECO:0000256" key="4">
    <source>
        <dbReference type="ARBA" id="ARBA00023163"/>
    </source>
</evidence>
<dbReference type="InterPro" id="IPR009057">
    <property type="entry name" value="Homeodomain-like_sf"/>
</dbReference>
<keyword evidence="1" id="KW-0678">Repressor</keyword>
<keyword evidence="8" id="KW-1185">Reference proteome</keyword>
<name>A0A9W6SRX2_9ACTN</name>
<dbReference type="PANTHER" id="PTHR30055:SF148">
    <property type="entry name" value="TETR-FAMILY TRANSCRIPTIONAL REGULATOR"/>
    <property type="match status" value="1"/>
</dbReference>
<dbReference type="Pfam" id="PF00440">
    <property type="entry name" value="TetR_N"/>
    <property type="match status" value="1"/>
</dbReference>